<dbReference type="SUPFAM" id="SSF48498">
    <property type="entry name" value="Tetracyclin repressor-like, C-terminal domain"/>
    <property type="match status" value="1"/>
</dbReference>
<name>A0A6J6TXK5_9ZZZZ</name>
<accession>A0A6J6TXK5</accession>
<dbReference type="InterPro" id="IPR025996">
    <property type="entry name" value="MT1864/Rv1816-like_C"/>
</dbReference>
<organism evidence="5">
    <name type="scientific">freshwater metagenome</name>
    <dbReference type="NCBI Taxonomy" id="449393"/>
    <lineage>
        <taxon>unclassified sequences</taxon>
        <taxon>metagenomes</taxon>
        <taxon>ecological metagenomes</taxon>
    </lineage>
</organism>
<keyword evidence="1" id="KW-0805">Transcription regulation</keyword>
<dbReference type="Gene3D" id="1.10.357.10">
    <property type="entry name" value="Tetracycline Repressor, domain 2"/>
    <property type="match status" value="1"/>
</dbReference>
<dbReference type="InterPro" id="IPR036271">
    <property type="entry name" value="Tet_transcr_reg_TetR-rel_C_sf"/>
</dbReference>
<evidence type="ECO:0000256" key="1">
    <source>
        <dbReference type="ARBA" id="ARBA00023015"/>
    </source>
</evidence>
<dbReference type="EMBL" id="CAEZYQ010000015">
    <property type="protein sequence ID" value="CAB4751768.1"/>
    <property type="molecule type" value="Genomic_DNA"/>
</dbReference>
<protein>
    <submittedName>
        <fullName evidence="5">Unannotated protein</fullName>
    </submittedName>
</protein>
<keyword evidence="2" id="KW-0804">Transcription</keyword>
<feature type="domain" description="HTH-type transcriptional regulator MT1864/Rv1816-like C-terminal" evidence="4">
    <location>
        <begin position="18"/>
        <end position="95"/>
    </location>
</feature>
<evidence type="ECO:0000256" key="2">
    <source>
        <dbReference type="ARBA" id="ARBA00023163"/>
    </source>
</evidence>
<gene>
    <name evidence="5" type="ORF">UFOPK2761_02021</name>
</gene>
<evidence type="ECO:0000256" key="3">
    <source>
        <dbReference type="SAM" id="MobiDB-lite"/>
    </source>
</evidence>
<proteinExistence type="predicted"/>
<dbReference type="AlphaFoldDB" id="A0A6J6TXK5"/>
<evidence type="ECO:0000313" key="5">
    <source>
        <dbReference type="EMBL" id="CAB4751768.1"/>
    </source>
</evidence>
<sequence length="102" mass="10376">MVLAGGPAYAGTEHPADPAAAAQAAPHLDADPFAVLNRALDDLVDGGWLPEERRPGAEVLCWSVVHGFATLHLDGPLAGTAAPDREQALAAALAHVSRALGP</sequence>
<evidence type="ECO:0000259" key="4">
    <source>
        <dbReference type="Pfam" id="PF13305"/>
    </source>
</evidence>
<dbReference type="Pfam" id="PF13305">
    <property type="entry name" value="TetR_C_33"/>
    <property type="match status" value="1"/>
</dbReference>
<feature type="region of interest" description="Disordered" evidence="3">
    <location>
        <begin position="1"/>
        <end position="24"/>
    </location>
</feature>
<reference evidence="5" key="1">
    <citation type="submission" date="2020-05" db="EMBL/GenBank/DDBJ databases">
        <authorList>
            <person name="Chiriac C."/>
            <person name="Salcher M."/>
            <person name="Ghai R."/>
            <person name="Kavagutti S V."/>
        </authorList>
    </citation>
    <scope>NUCLEOTIDE SEQUENCE</scope>
</reference>